<protein>
    <submittedName>
        <fullName evidence="2">Uncharacterized protein</fullName>
    </submittedName>
</protein>
<dbReference type="AlphaFoldDB" id="A0AAN6TPW1"/>
<feature type="region of interest" description="Disordered" evidence="1">
    <location>
        <begin position="1"/>
        <end position="33"/>
    </location>
</feature>
<dbReference type="Proteomes" id="UP001302602">
    <property type="component" value="Unassembled WGS sequence"/>
</dbReference>
<dbReference type="GeneID" id="87824703"/>
<dbReference type="EMBL" id="MU853268">
    <property type="protein sequence ID" value="KAK4118437.1"/>
    <property type="molecule type" value="Genomic_DNA"/>
</dbReference>
<evidence type="ECO:0000313" key="3">
    <source>
        <dbReference type="Proteomes" id="UP001302602"/>
    </source>
</evidence>
<feature type="non-terminal residue" evidence="2">
    <location>
        <position position="163"/>
    </location>
</feature>
<comment type="caution">
    <text evidence="2">The sequence shown here is derived from an EMBL/GenBank/DDBJ whole genome shotgun (WGS) entry which is preliminary data.</text>
</comment>
<feature type="region of interest" description="Disordered" evidence="1">
    <location>
        <begin position="52"/>
        <end position="77"/>
    </location>
</feature>
<name>A0AAN6TPW1_9PEZI</name>
<reference evidence="2" key="2">
    <citation type="submission" date="2023-05" db="EMBL/GenBank/DDBJ databases">
        <authorList>
            <consortium name="Lawrence Berkeley National Laboratory"/>
            <person name="Steindorff A."/>
            <person name="Hensen N."/>
            <person name="Bonometti L."/>
            <person name="Westerberg I."/>
            <person name="Brannstrom I.O."/>
            <person name="Guillou S."/>
            <person name="Cros-Aarteil S."/>
            <person name="Calhoun S."/>
            <person name="Haridas S."/>
            <person name="Kuo A."/>
            <person name="Mondo S."/>
            <person name="Pangilinan J."/>
            <person name="Riley R."/>
            <person name="Labutti K."/>
            <person name="Andreopoulos B."/>
            <person name="Lipzen A."/>
            <person name="Chen C."/>
            <person name="Yanf M."/>
            <person name="Daum C."/>
            <person name="Ng V."/>
            <person name="Clum A."/>
            <person name="Ohm R."/>
            <person name="Martin F."/>
            <person name="Silar P."/>
            <person name="Natvig D."/>
            <person name="Lalanne C."/>
            <person name="Gautier V."/>
            <person name="Ament-Velasquez S.L."/>
            <person name="Kruys A."/>
            <person name="Hutchinson M.I."/>
            <person name="Powell A.J."/>
            <person name="Barry K."/>
            <person name="Miller A.N."/>
            <person name="Grigoriev I.V."/>
            <person name="Debuchy R."/>
            <person name="Gladieux P."/>
            <person name="Thoren M.H."/>
            <person name="Johannesson H."/>
        </authorList>
    </citation>
    <scope>NUCLEOTIDE SEQUENCE</scope>
    <source>
        <strain evidence="2">CBS 731.68</strain>
    </source>
</reference>
<evidence type="ECO:0000256" key="1">
    <source>
        <dbReference type="SAM" id="MobiDB-lite"/>
    </source>
</evidence>
<evidence type="ECO:0000313" key="2">
    <source>
        <dbReference type="EMBL" id="KAK4118437.1"/>
    </source>
</evidence>
<accession>A0AAN6TPW1</accession>
<sequence length="163" mass="17869">MAAAAQPEAVIEVADRSPSPKRPSRAPKPSAKVREAMQLLEDAAITSRRTAIHATRSTASRGTRVLGSGSGANGQAEAGKTALQTLLEAINEQQNETREIIAEQRNTICELRDVVSKQQDAIQQLCEELKQARDVVYKQQDAIQQLSEELRQARDQIDALVRN</sequence>
<dbReference type="Gene3D" id="1.20.58.60">
    <property type="match status" value="1"/>
</dbReference>
<organism evidence="2 3">
    <name type="scientific">Parathielavia appendiculata</name>
    <dbReference type="NCBI Taxonomy" id="2587402"/>
    <lineage>
        <taxon>Eukaryota</taxon>
        <taxon>Fungi</taxon>
        <taxon>Dikarya</taxon>
        <taxon>Ascomycota</taxon>
        <taxon>Pezizomycotina</taxon>
        <taxon>Sordariomycetes</taxon>
        <taxon>Sordariomycetidae</taxon>
        <taxon>Sordariales</taxon>
        <taxon>Chaetomiaceae</taxon>
        <taxon>Parathielavia</taxon>
    </lineage>
</organism>
<dbReference type="RefSeq" id="XP_062642210.1">
    <property type="nucleotide sequence ID" value="XM_062787933.1"/>
</dbReference>
<keyword evidence="3" id="KW-1185">Reference proteome</keyword>
<proteinExistence type="predicted"/>
<reference evidence="2" key="1">
    <citation type="journal article" date="2023" name="Mol. Phylogenet. Evol.">
        <title>Genome-scale phylogeny and comparative genomics of the fungal order Sordariales.</title>
        <authorList>
            <person name="Hensen N."/>
            <person name="Bonometti L."/>
            <person name="Westerberg I."/>
            <person name="Brannstrom I.O."/>
            <person name="Guillou S."/>
            <person name="Cros-Aarteil S."/>
            <person name="Calhoun S."/>
            <person name="Haridas S."/>
            <person name="Kuo A."/>
            <person name="Mondo S."/>
            <person name="Pangilinan J."/>
            <person name="Riley R."/>
            <person name="LaButti K."/>
            <person name="Andreopoulos B."/>
            <person name="Lipzen A."/>
            <person name="Chen C."/>
            <person name="Yan M."/>
            <person name="Daum C."/>
            <person name="Ng V."/>
            <person name="Clum A."/>
            <person name="Steindorff A."/>
            <person name="Ohm R.A."/>
            <person name="Martin F."/>
            <person name="Silar P."/>
            <person name="Natvig D.O."/>
            <person name="Lalanne C."/>
            <person name="Gautier V."/>
            <person name="Ament-Velasquez S.L."/>
            <person name="Kruys A."/>
            <person name="Hutchinson M.I."/>
            <person name="Powell A.J."/>
            <person name="Barry K."/>
            <person name="Miller A.N."/>
            <person name="Grigoriev I.V."/>
            <person name="Debuchy R."/>
            <person name="Gladieux P."/>
            <person name="Hiltunen Thoren M."/>
            <person name="Johannesson H."/>
        </authorList>
    </citation>
    <scope>NUCLEOTIDE SEQUENCE</scope>
    <source>
        <strain evidence="2">CBS 731.68</strain>
    </source>
</reference>
<gene>
    <name evidence="2" type="ORF">N657DRAFT_554969</name>
</gene>